<evidence type="ECO:0000256" key="1">
    <source>
        <dbReference type="ARBA" id="ARBA00022741"/>
    </source>
</evidence>
<gene>
    <name evidence="4" type="ORF">RI845_03995</name>
</gene>
<dbReference type="RefSeq" id="WP_348388463.1">
    <property type="nucleotide sequence ID" value="NZ_CP134146.1"/>
</dbReference>
<dbReference type="InterPro" id="IPR011009">
    <property type="entry name" value="Kinase-like_dom_sf"/>
</dbReference>
<evidence type="ECO:0000313" key="4">
    <source>
        <dbReference type="EMBL" id="WNC69320.1"/>
    </source>
</evidence>
<keyword evidence="1" id="KW-0547">Nucleotide-binding</keyword>
<dbReference type="EMBL" id="CP134146">
    <property type="protein sequence ID" value="WNC69320.1"/>
    <property type="molecule type" value="Genomic_DNA"/>
</dbReference>
<dbReference type="Gene3D" id="3.30.200.20">
    <property type="entry name" value="Phosphorylase Kinase, domain 1"/>
    <property type="match status" value="1"/>
</dbReference>
<organism evidence="4 5">
    <name type="scientific">Thalassotalea nanhaiensis</name>
    <dbReference type="NCBI Taxonomy" id="3065648"/>
    <lineage>
        <taxon>Bacteria</taxon>
        <taxon>Pseudomonadati</taxon>
        <taxon>Pseudomonadota</taxon>
        <taxon>Gammaproteobacteria</taxon>
        <taxon>Alteromonadales</taxon>
        <taxon>Colwelliaceae</taxon>
        <taxon>Thalassotalea</taxon>
    </lineage>
</organism>
<proteinExistence type="predicted"/>
<accession>A0ABY9TNI2</accession>
<evidence type="ECO:0000313" key="5">
    <source>
        <dbReference type="Proteomes" id="UP001248581"/>
    </source>
</evidence>
<dbReference type="Pfam" id="PF01636">
    <property type="entry name" value="APH"/>
    <property type="match status" value="1"/>
</dbReference>
<keyword evidence="2" id="KW-0067">ATP-binding</keyword>
<dbReference type="PANTHER" id="PTHR33540:SF1">
    <property type="entry name" value="N-ACETYLMURAMATE_N-ACETYLGLUCOSAMINE KINASE"/>
    <property type="match status" value="1"/>
</dbReference>
<dbReference type="SUPFAM" id="SSF56112">
    <property type="entry name" value="Protein kinase-like (PK-like)"/>
    <property type="match status" value="1"/>
</dbReference>
<feature type="domain" description="Aminoglycoside phosphotransferase" evidence="3">
    <location>
        <begin position="25"/>
        <end position="245"/>
    </location>
</feature>
<sequence length="336" mass="38929">MSALTRKQKFETWLAHSFPNEQINIIPLSGDAGFRVYYRLILAETSYIVVDAPPEKLNNLAFVSLAHCFRASGLVVPEIIHYDEINGFMCLSDFGDTLLSEKLNKSTITALYEKAIKLLPKIQQTSAQEQWPLPIYDAPFLQLEMEIFSEWLVIKHLNITLTSDEEKQLRQCFNLLTASALEQPQVTVHRDFHSRNLMLIDNDDIAVIDFQDAVTGPTTYDLVSLLRDCYVRWDDELIEPHIRTYYLNNKIEVSYQQFKRWFDLMGLQRHIKASGIFARLYHRDNKPGYLQDIPLTLSYIIDIAARYPELTFLSDLVQSKIMPSVTKLSYQPEVKI</sequence>
<keyword evidence="5" id="KW-1185">Reference proteome</keyword>
<evidence type="ECO:0000259" key="3">
    <source>
        <dbReference type="Pfam" id="PF01636"/>
    </source>
</evidence>
<dbReference type="Proteomes" id="UP001248581">
    <property type="component" value="Chromosome"/>
</dbReference>
<dbReference type="InterPro" id="IPR002575">
    <property type="entry name" value="Aminoglycoside_PTrfase"/>
</dbReference>
<dbReference type="PANTHER" id="PTHR33540">
    <property type="entry name" value="TRNA THREONYLCARBAMOYLADENOSINE BIOSYNTHESIS PROTEIN TSAE"/>
    <property type="match status" value="1"/>
</dbReference>
<protein>
    <submittedName>
        <fullName evidence="4">Phosphotransferase</fullName>
    </submittedName>
</protein>
<dbReference type="Gene3D" id="3.90.1200.10">
    <property type="match status" value="1"/>
</dbReference>
<reference evidence="5" key="1">
    <citation type="submission" date="2023-09" db="EMBL/GenBank/DDBJ databases">
        <authorList>
            <person name="Li S."/>
            <person name="Li X."/>
            <person name="Zhang C."/>
            <person name="Zhao Z."/>
        </authorList>
    </citation>
    <scope>NUCLEOTIDE SEQUENCE [LARGE SCALE GENOMIC DNA]</scope>
    <source>
        <strain evidence="5">SQ345</strain>
    </source>
</reference>
<name>A0ABY9TNI2_9GAMM</name>
<evidence type="ECO:0000256" key="2">
    <source>
        <dbReference type="ARBA" id="ARBA00022840"/>
    </source>
</evidence>